<sequence length="61" mass="6993">MWRAVYELQSPEDLGHDLQTYLQDMSPELVDMLGGKKGFYERSEKSVGYWVGGIRRAAQKA</sequence>
<dbReference type="Proteomes" id="UP000251393">
    <property type="component" value="Unassembled WGS sequence"/>
</dbReference>
<reference evidence="1 2" key="1">
    <citation type="submission" date="2018-06" db="EMBL/GenBank/DDBJ databases">
        <authorList>
            <consortium name="Pathogen Informatics"/>
            <person name="Doyle S."/>
        </authorList>
    </citation>
    <scope>NUCLEOTIDE SEQUENCE [LARGE SCALE GENOMIC DNA]</scope>
    <source>
        <strain evidence="1 2">4028STDY6275292</strain>
    </source>
</reference>
<name>A0A8B4LK81_SHISO</name>
<evidence type="ECO:0000313" key="1">
    <source>
        <dbReference type="EMBL" id="SRR28597.1"/>
    </source>
</evidence>
<accession>A0A8B4LK81</accession>
<proteinExistence type="predicted"/>
<gene>
    <name evidence="1" type="ORF">SAMEA3710766_04606</name>
</gene>
<protein>
    <submittedName>
        <fullName evidence="1">Uncharacterized protein</fullName>
    </submittedName>
</protein>
<comment type="caution">
    <text evidence="1">The sequence shown here is derived from an EMBL/GenBank/DDBJ whole genome shotgun (WGS) entry which is preliminary data.</text>
</comment>
<organism evidence="1 2">
    <name type="scientific">Shigella sonnei</name>
    <dbReference type="NCBI Taxonomy" id="624"/>
    <lineage>
        <taxon>Bacteria</taxon>
        <taxon>Pseudomonadati</taxon>
        <taxon>Pseudomonadota</taxon>
        <taxon>Gammaproteobacteria</taxon>
        <taxon>Enterobacterales</taxon>
        <taxon>Enterobacteriaceae</taxon>
        <taxon>Shigella</taxon>
    </lineage>
</organism>
<dbReference type="AlphaFoldDB" id="A0A8B4LK81"/>
<dbReference type="EMBL" id="UDYI01000251">
    <property type="protein sequence ID" value="SRR28597.1"/>
    <property type="molecule type" value="Genomic_DNA"/>
</dbReference>
<evidence type="ECO:0000313" key="2">
    <source>
        <dbReference type="Proteomes" id="UP000251393"/>
    </source>
</evidence>